<reference evidence="1" key="2">
    <citation type="journal article" date="2015" name="Data Brief">
        <title>Shoot transcriptome of the giant reed, Arundo donax.</title>
        <authorList>
            <person name="Barrero R.A."/>
            <person name="Guerrero F.D."/>
            <person name="Moolhuijzen P."/>
            <person name="Goolsby J.A."/>
            <person name="Tidwell J."/>
            <person name="Bellgard S.E."/>
            <person name="Bellgard M.I."/>
        </authorList>
    </citation>
    <scope>NUCLEOTIDE SEQUENCE</scope>
    <source>
        <tissue evidence="1">Shoot tissue taken approximately 20 cm above the soil surface</tissue>
    </source>
</reference>
<evidence type="ECO:0000313" key="1">
    <source>
        <dbReference type="EMBL" id="JAE38750.1"/>
    </source>
</evidence>
<accession>A0A0A9HNP1</accession>
<dbReference type="AlphaFoldDB" id="A0A0A9HNP1"/>
<protein>
    <submittedName>
        <fullName evidence="1">Uncharacterized protein</fullName>
    </submittedName>
</protein>
<organism evidence="1">
    <name type="scientific">Arundo donax</name>
    <name type="common">Giant reed</name>
    <name type="synonym">Donax arundinaceus</name>
    <dbReference type="NCBI Taxonomy" id="35708"/>
    <lineage>
        <taxon>Eukaryota</taxon>
        <taxon>Viridiplantae</taxon>
        <taxon>Streptophyta</taxon>
        <taxon>Embryophyta</taxon>
        <taxon>Tracheophyta</taxon>
        <taxon>Spermatophyta</taxon>
        <taxon>Magnoliopsida</taxon>
        <taxon>Liliopsida</taxon>
        <taxon>Poales</taxon>
        <taxon>Poaceae</taxon>
        <taxon>PACMAD clade</taxon>
        <taxon>Arundinoideae</taxon>
        <taxon>Arundineae</taxon>
        <taxon>Arundo</taxon>
    </lineage>
</organism>
<proteinExistence type="predicted"/>
<sequence length="35" mass="4234">MNWRYIVHALYSDRLTTLVKHFCSVKRKLSNSQHT</sequence>
<name>A0A0A9HNP1_ARUDO</name>
<reference evidence="1" key="1">
    <citation type="submission" date="2014-09" db="EMBL/GenBank/DDBJ databases">
        <authorList>
            <person name="Magalhaes I.L.F."/>
            <person name="Oliveira U."/>
            <person name="Santos F.R."/>
            <person name="Vidigal T.H.D.A."/>
            <person name="Brescovit A.D."/>
            <person name="Santos A.J."/>
        </authorList>
    </citation>
    <scope>NUCLEOTIDE SEQUENCE</scope>
    <source>
        <tissue evidence="1">Shoot tissue taken approximately 20 cm above the soil surface</tissue>
    </source>
</reference>
<dbReference type="EMBL" id="GBRH01159146">
    <property type="protein sequence ID" value="JAE38750.1"/>
    <property type="molecule type" value="Transcribed_RNA"/>
</dbReference>